<keyword evidence="3" id="KW-1185">Reference proteome</keyword>
<comment type="caution">
    <text evidence="2">The sequence shown here is derived from an EMBL/GenBank/DDBJ whole genome shotgun (WGS) entry which is preliminary data.</text>
</comment>
<sequence>MKNRRNFVKQALAGAGFLGLSVFAKKAEASELKITIDKGLVHHVFFWLKNPDSEADCKRFEEGINLLLTIPEIKLSHVGKPVQSPREVVDDSFTYSYMAIFENEADQDSYQIHPTHLKFVEEYGDLWKKVIVYDAMN</sequence>
<dbReference type="SMART" id="SM00886">
    <property type="entry name" value="Dabb"/>
    <property type="match status" value="1"/>
</dbReference>
<accession>A0AA41Y526</accession>
<dbReference type="InterPro" id="IPR013097">
    <property type="entry name" value="Dabb"/>
</dbReference>
<dbReference type="SUPFAM" id="SSF54909">
    <property type="entry name" value="Dimeric alpha+beta barrel"/>
    <property type="match status" value="1"/>
</dbReference>
<evidence type="ECO:0000313" key="3">
    <source>
        <dbReference type="Proteomes" id="UP001163821"/>
    </source>
</evidence>
<dbReference type="Proteomes" id="UP001163821">
    <property type="component" value="Unassembled WGS sequence"/>
</dbReference>
<dbReference type="InterPro" id="IPR011008">
    <property type="entry name" value="Dimeric_a/b-barrel"/>
</dbReference>
<evidence type="ECO:0000259" key="1">
    <source>
        <dbReference type="PROSITE" id="PS51502"/>
    </source>
</evidence>
<dbReference type="Gene3D" id="3.30.70.100">
    <property type="match status" value="1"/>
</dbReference>
<feature type="domain" description="Stress-response A/B barrel" evidence="1">
    <location>
        <begin position="40"/>
        <end position="135"/>
    </location>
</feature>
<dbReference type="EMBL" id="JAPAAF010000004">
    <property type="protein sequence ID" value="MCW0482064.1"/>
    <property type="molecule type" value="Genomic_DNA"/>
</dbReference>
<proteinExistence type="predicted"/>
<name>A0AA41Y526_9BACT</name>
<gene>
    <name evidence="2" type="ORF">N2K84_04930</name>
</gene>
<reference evidence="2" key="1">
    <citation type="submission" date="2022-10" db="EMBL/GenBank/DDBJ databases">
        <title>Gaoshiqiia sediminis gen. nov., sp. nov., isolated from coastal sediment.</title>
        <authorList>
            <person name="Yu W.X."/>
            <person name="Mu D.S."/>
            <person name="Du J.Z."/>
            <person name="Liang Y.Q."/>
        </authorList>
    </citation>
    <scope>NUCLEOTIDE SEQUENCE</scope>
    <source>
        <strain evidence="2">A06</strain>
    </source>
</reference>
<dbReference type="PROSITE" id="PS51502">
    <property type="entry name" value="S_R_A_B_BARREL"/>
    <property type="match status" value="1"/>
</dbReference>
<organism evidence="2 3">
    <name type="scientific">Gaoshiqia sediminis</name>
    <dbReference type="NCBI Taxonomy" id="2986998"/>
    <lineage>
        <taxon>Bacteria</taxon>
        <taxon>Pseudomonadati</taxon>
        <taxon>Bacteroidota</taxon>
        <taxon>Bacteroidia</taxon>
        <taxon>Marinilabiliales</taxon>
        <taxon>Prolixibacteraceae</taxon>
        <taxon>Gaoshiqia</taxon>
    </lineage>
</organism>
<dbReference type="AlphaFoldDB" id="A0AA41Y526"/>
<evidence type="ECO:0000313" key="2">
    <source>
        <dbReference type="EMBL" id="MCW0482064.1"/>
    </source>
</evidence>
<dbReference type="PROSITE" id="PS51318">
    <property type="entry name" value="TAT"/>
    <property type="match status" value="1"/>
</dbReference>
<dbReference type="InterPro" id="IPR006311">
    <property type="entry name" value="TAT_signal"/>
</dbReference>
<dbReference type="RefSeq" id="WP_282590669.1">
    <property type="nucleotide sequence ID" value="NZ_JAPAAF010000004.1"/>
</dbReference>
<protein>
    <submittedName>
        <fullName evidence="2">Dabb family protein</fullName>
    </submittedName>
</protein>
<dbReference type="Pfam" id="PF07876">
    <property type="entry name" value="Dabb"/>
    <property type="match status" value="1"/>
</dbReference>